<comment type="similarity">
    <text evidence="10">Belongs to the DRC12 family.</text>
</comment>
<evidence type="ECO:0000256" key="12">
    <source>
        <dbReference type="SAM" id="Coils"/>
    </source>
</evidence>
<proteinExistence type="inferred from homology"/>
<keyword evidence="15" id="KW-1185">Reference proteome</keyword>
<accession>A0A669PYW7</accession>
<reference evidence="14" key="1">
    <citation type="submission" date="2025-08" db="UniProtKB">
        <authorList>
            <consortium name="Ensembl"/>
        </authorList>
    </citation>
    <scope>IDENTIFICATION</scope>
</reference>
<evidence type="ECO:0000256" key="5">
    <source>
        <dbReference type="ARBA" id="ARBA00022846"/>
    </source>
</evidence>
<evidence type="ECO:0000256" key="2">
    <source>
        <dbReference type="ARBA" id="ARBA00004611"/>
    </source>
</evidence>
<evidence type="ECO:0000256" key="7">
    <source>
        <dbReference type="ARBA" id="ARBA00023069"/>
    </source>
</evidence>
<evidence type="ECO:0000256" key="11">
    <source>
        <dbReference type="ARBA" id="ARBA00044800"/>
    </source>
</evidence>
<dbReference type="PANTHER" id="PTHR28656">
    <property type="entry name" value="COILED-COIL DOMAIN-CONTAINING PROTEIN 153"/>
    <property type="match status" value="1"/>
</dbReference>
<organism evidence="14 15">
    <name type="scientific">Phasianus colchicus</name>
    <name type="common">Common pheasant</name>
    <dbReference type="NCBI Taxonomy" id="9054"/>
    <lineage>
        <taxon>Eukaryota</taxon>
        <taxon>Metazoa</taxon>
        <taxon>Chordata</taxon>
        <taxon>Craniata</taxon>
        <taxon>Vertebrata</taxon>
        <taxon>Euteleostomi</taxon>
        <taxon>Archelosauria</taxon>
        <taxon>Archosauria</taxon>
        <taxon>Dinosauria</taxon>
        <taxon>Saurischia</taxon>
        <taxon>Theropoda</taxon>
        <taxon>Coelurosauria</taxon>
        <taxon>Aves</taxon>
        <taxon>Neognathae</taxon>
        <taxon>Galloanserae</taxon>
        <taxon>Galliformes</taxon>
        <taxon>Phasianidae</taxon>
        <taxon>Phasianinae</taxon>
        <taxon>Phasianus</taxon>
    </lineage>
</organism>
<keyword evidence="7" id="KW-0969">Cilium</keyword>
<feature type="region of interest" description="Disordered" evidence="13">
    <location>
        <begin position="1"/>
        <end position="23"/>
    </location>
</feature>
<keyword evidence="8" id="KW-0206">Cytoskeleton</keyword>
<dbReference type="Ensembl" id="ENSPCLT00000017975.1">
    <property type="protein sequence ID" value="ENSPCLP00000013519.1"/>
    <property type="gene ID" value="ENSPCLG00000011097.1"/>
</dbReference>
<comment type="subunit">
    <text evidence="3">Component of the nexin-dynein regulatory complex (N-DRC).</text>
</comment>
<keyword evidence="4" id="KW-0963">Cytoplasm</keyword>
<reference evidence="14" key="2">
    <citation type="submission" date="2025-09" db="UniProtKB">
        <authorList>
            <consortium name="Ensembl"/>
        </authorList>
    </citation>
    <scope>IDENTIFICATION</scope>
</reference>
<evidence type="ECO:0000313" key="14">
    <source>
        <dbReference type="Ensembl" id="ENSPCLP00000013519.1"/>
    </source>
</evidence>
<evidence type="ECO:0000256" key="6">
    <source>
        <dbReference type="ARBA" id="ARBA00023054"/>
    </source>
</evidence>
<sequence length="324" mass="36626">MVASPSITGPALHQGMGAGRGKQAMPWLPFQPERFLCDRQGCCKPASASRRGLQGEERLQQCSDTPGLQAANQLCRAWDEQGDVKQHPAPAGSLVSNVATTTTWLGGSCCVLRDCAPCFARRMPPKGKGKRKKGVKLHKKRNAAAESQAAATSRRAALEADRLQQHPVHWRDVAWQTRADTDGLRRRLWELEQALERAQDDKRDMHEEMTRQYQELQKQTAAHSQRLEAKVKSLQEQLATRLQESQHTQQTATKALAERDRTIAQLQGRMDIMQREYEKIFHDSLDLVLGKMAEARQHWEEEGTTICLEHKQLLQEFGLNPLEI</sequence>
<evidence type="ECO:0000256" key="13">
    <source>
        <dbReference type="SAM" id="MobiDB-lite"/>
    </source>
</evidence>
<dbReference type="AlphaFoldDB" id="A0A669PYW7"/>
<comment type="function">
    <text evidence="1">Component of the nexin-dynein regulatory complex (N-DRC), a key regulator of ciliary/flagellar motility which maintains the alignment and integrity of the distal axoneme and regulates microtubule sliding in motile axonemes.</text>
</comment>
<evidence type="ECO:0000256" key="9">
    <source>
        <dbReference type="ARBA" id="ARBA00023273"/>
    </source>
</evidence>
<feature type="compositionally biased region" description="Basic residues" evidence="13">
    <location>
        <begin position="125"/>
        <end position="142"/>
    </location>
</feature>
<dbReference type="PANTHER" id="PTHR28656:SF1">
    <property type="entry name" value="COILED-COIL DOMAIN-CONTAINING PROTEIN 153"/>
    <property type="match status" value="1"/>
</dbReference>
<evidence type="ECO:0000256" key="1">
    <source>
        <dbReference type="ARBA" id="ARBA00003029"/>
    </source>
</evidence>
<protein>
    <recommendedName>
        <fullName evidence="11">Dynein regulatory complex protein 12</fullName>
    </recommendedName>
</protein>
<name>A0A669PYW7_PHACC</name>
<dbReference type="Proteomes" id="UP000472261">
    <property type="component" value="Unplaced"/>
</dbReference>
<evidence type="ECO:0000256" key="3">
    <source>
        <dbReference type="ARBA" id="ARBA00011248"/>
    </source>
</evidence>
<evidence type="ECO:0000313" key="15">
    <source>
        <dbReference type="Proteomes" id="UP000472261"/>
    </source>
</evidence>
<dbReference type="InterPro" id="IPR033585">
    <property type="entry name" value="DRC12-like"/>
</dbReference>
<keyword evidence="9" id="KW-0966">Cell projection</keyword>
<keyword evidence="5" id="KW-0282">Flagellum</keyword>
<comment type="subcellular location">
    <subcellularLocation>
        <location evidence="2">Cytoplasm</location>
        <location evidence="2">Cytoskeleton</location>
        <location evidence="2">Flagellum axoneme</location>
    </subcellularLocation>
</comment>
<evidence type="ECO:0000256" key="10">
    <source>
        <dbReference type="ARBA" id="ARBA00044754"/>
    </source>
</evidence>
<evidence type="ECO:0000256" key="8">
    <source>
        <dbReference type="ARBA" id="ARBA00023212"/>
    </source>
</evidence>
<keyword evidence="6 12" id="KW-0175">Coiled coil</keyword>
<evidence type="ECO:0000256" key="4">
    <source>
        <dbReference type="ARBA" id="ARBA00022490"/>
    </source>
</evidence>
<feature type="coiled-coil region" evidence="12">
    <location>
        <begin position="181"/>
        <end position="276"/>
    </location>
</feature>
<feature type="region of interest" description="Disordered" evidence="13">
    <location>
        <begin position="125"/>
        <end position="151"/>
    </location>
</feature>